<dbReference type="SUPFAM" id="SSF56672">
    <property type="entry name" value="DNA/RNA polymerases"/>
    <property type="match status" value="1"/>
</dbReference>
<evidence type="ECO:0000313" key="3">
    <source>
        <dbReference type="Proteomes" id="UP001652660"/>
    </source>
</evidence>
<dbReference type="RefSeq" id="XP_071909585.1">
    <property type="nucleotide sequence ID" value="XM_072053484.1"/>
</dbReference>
<dbReference type="SUPFAM" id="SSF50630">
    <property type="entry name" value="Acid proteases"/>
    <property type="match status" value="1"/>
</dbReference>
<dbReference type="Pfam" id="PF00665">
    <property type="entry name" value="rve"/>
    <property type="match status" value="1"/>
</dbReference>
<feature type="compositionally biased region" description="Low complexity" evidence="1">
    <location>
        <begin position="47"/>
        <end position="63"/>
    </location>
</feature>
<organism evidence="3 4">
    <name type="scientific">Coffea arabica</name>
    <name type="common">Arabian coffee</name>
    <dbReference type="NCBI Taxonomy" id="13443"/>
    <lineage>
        <taxon>Eukaryota</taxon>
        <taxon>Viridiplantae</taxon>
        <taxon>Streptophyta</taxon>
        <taxon>Embryophyta</taxon>
        <taxon>Tracheophyta</taxon>
        <taxon>Spermatophyta</taxon>
        <taxon>Magnoliopsida</taxon>
        <taxon>eudicotyledons</taxon>
        <taxon>Gunneridae</taxon>
        <taxon>Pentapetalae</taxon>
        <taxon>asterids</taxon>
        <taxon>lamiids</taxon>
        <taxon>Gentianales</taxon>
        <taxon>Rubiaceae</taxon>
        <taxon>Ixoroideae</taxon>
        <taxon>Gardenieae complex</taxon>
        <taxon>Bertiereae - Coffeeae clade</taxon>
        <taxon>Coffeeae</taxon>
        <taxon>Coffea</taxon>
    </lineage>
</organism>
<dbReference type="Gene3D" id="3.10.10.10">
    <property type="entry name" value="HIV Type 1 Reverse Transcriptase, subunit A, domain 1"/>
    <property type="match status" value="1"/>
</dbReference>
<feature type="domain" description="Integrase catalytic" evidence="2">
    <location>
        <begin position="812"/>
        <end position="976"/>
    </location>
</feature>
<dbReference type="Gene3D" id="2.40.70.10">
    <property type="entry name" value="Acid Proteases"/>
    <property type="match status" value="1"/>
</dbReference>
<evidence type="ECO:0000256" key="1">
    <source>
        <dbReference type="SAM" id="MobiDB-lite"/>
    </source>
</evidence>
<dbReference type="Pfam" id="PF17921">
    <property type="entry name" value="Integrase_H2C2"/>
    <property type="match status" value="1"/>
</dbReference>
<feature type="region of interest" description="Disordered" evidence="1">
    <location>
        <begin position="34"/>
        <end position="64"/>
    </location>
</feature>
<dbReference type="PANTHER" id="PTHR47266">
    <property type="entry name" value="ENDONUCLEASE-RELATED"/>
    <property type="match status" value="1"/>
</dbReference>
<sequence>MRDTPRAKVCGICTSMDHCTDTCPILQEDGAEQATNLFPNRPPGFHQPWQPKSQPSSSNSGNSLEDLVKSLTTTTTQFQQEIRSLAANTAQLQQDTKADKKDQDVRISQLATAINRLESHVYEKLPLQPELEKTKKVEKEKELLDVFQKVEINIPLLDAIKQIPKYVKFLKDLCIHKRKLRGDERVAVGENVSAMLQRKLPPKCGDPGMFTIPCKIGNIPIRKVMLDLGASINVMPKTIFASLNLGPLKETAIIIQLTDHTNAYPEGLVEDVLVQVNELVFPTDFYILDMGDEKSINPSPILLGRPFLSTARTKIDVNEGTLSMEFDGETVNFNIFEAMKYPEESNSVFALSVIEPFVQETFELDGKDALEVALIKHLELGVTLDVDLREDLLHAVEALHSLPPVSPRYELTSLFVPEAQTKLLPSVVQAPELELKSLPKHLKYAFLGDRETLPVIISAHLSPSQEDRLVRILREHKEAIGWSITDIKGINPSLCMHRIRLEDDVKPVRQAQRKLNPLMMEVVKKEILNLLEVGIIFAISDSPWVSPVQVVPKKAGVTVEENQEGDMVPVRKATGWRQLLSDRDSTRRPGEDYIHMTVRYIRLSQDAFRSLQCSGNFPKVHALRYLLAKKDAKPRLIRWILLLQEFDLEIRDKSGAENLVADYLSRLLTNQEDLPLRESFPEEQLLAIDLSIPWYADIVNFLVTNQLPAGWSKAKRDKLKSDAKHYLWDDPYLWRQCSDQVIRRCVSAGEFHSILTFCHSFACGGHFDPKRTARKVLESGFYWHTLFKDAYLFCKYCDKCQRVGNISRRDQMSQTPILFVEIFDVWGIDFMGPFPSSFGFLYIILAVDYVSKWVEAKATRTNDSRVVADFIRSNIFVRFGMPRAIVSDRGTHFYNKTITALFRKYGVLHKVSTPYHPQTNGQAEVSNREVKSILEKMVRPNRKDWSLKLEDTLWAYRTAYRTPIGMSPYRLVFGKPCHLPVEFEHRASGRSRGVTWTLWRPEEIGSFNYKMEIQSLKTEKRFVVNGHRLKPYYEGFNSEQVKFYFNVLMVFVVLDRRIEVPRHAHTLERVRQVP</sequence>
<dbReference type="InterPro" id="IPR041588">
    <property type="entry name" value="Integrase_H2C2"/>
</dbReference>
<reference evidence="4" key="1">
    <citation type="submission" date="2025-08" db="UniProtKB">
        <authorList>
            <consortium name="RefSeq"/>
        </authorList>
    </citation>
    <scope>IDENTIFICATION</scope>
    <source>
        <tissue evidence="4">Leaves</tissue>
    </source>
</reference>
<keyword evidence="3" id="KW-1185">Reference proteome</keyword>
<dbReference type="Gene3D" id="1.10.340.70">
    <property type="match status" value="1"/>
</dbReference>
<dbReference type="InterPro" id="IPR052160">
    <property type="entry name" value="Gypsy_RT_Integrase-like"/>
</dbReference>
<dbReference type="CDD" id="cd00303">
    <property type="entry name" value="retropepsin_like"/>
    <property type="match status" value="1"/>
</dbReference>
<dbReference type="InterPro" id="IPR021109">
    <property type="entry name" value="Peptidase_aspartic_dom_sf"/>
</dbReference>
<evidence type="ECO:0000313" key="4">
    <source>
        <dbReference type="RefSeq" id="XP_071909585.1"/>
    </source>
</evidence>
<proteinExistence type="predicted"/>
<dbReference type="Proteomes" id="UP001652660">
    <property type="component" value="Chromosome 6c"/>
</dbReference>
<dbReference type="InterPro" id="IPR012337">
    <property type="entry name" value="RNaseH-like_sf"/>
</dbReference>
<name>A0ABM4UQN2_COFAR</name>
<dbReference type="SUPFAM" id="SSF53098">
    <property type="entry name" value="Ribonuclease H-like"/>
    <property type="match status" value="1"/>
</dbReference>
<dbReference type="GeneID" id="113693071"/>
<dbReference type="Gene3D" id="3.30.420.10">
    <property type="entry name" value="Ribonuclease H-like superfamily/Ribonuclease H"/>
    <property type="match status" value="1"/>
</dbReference>
<gene>
    <name evidence="4" type="primary">LOC113693071</name>
</gene>
<evidence type="ECO:0000259" key="2">
    <source>
        <dbReference type="PROSITE" id="PS50994"/>
    </source>
</evidence>
<dbReference type="InterPro" id="IPR001584">
    <property type="entry name" value="Integrase_cat-core"/>
</dbReference>
<dbReference type="PROSITE" id="PS50994">
    <property type="entry name" value="INTEGRASE"/>
    <property type="match status" value="1"/>
</dbReference>
<protein>
    <recommendedName>
        <fullName evidence="2">Integrase catalytic domain-containing protein</fullName>
    </recommendedName>
</protein>
<accession>A0ABM4UQN2</accession>
<dbReference type="InterPro" id="IPR043502">
    <property type="entry name" value="DNA/RNA_pol_sf"/>
</dbReference>
<dbReference type="InterPro" id="IPR036397">
    <property type="entry name" value="RNaseH_sf"/>
</dbReference>